<accession>A0ABW5YYV5</accession>
<keyword evidence="2" id="KW-1185">Reference proteome</keyword>
<dbReference type="RefSeq" id="WP_380922337.1">
    <property type="nucleotide sequence ID" value="NZ_JBHUPE010000007.1"/>
</dbReference>
<sequence>MKIYRFFTLSFLVLTIISSCQKDHPSYEELYKKASEKYQEMNLLTQRISCEEISKSYVDTLLLNPNVKGYLPVSPTIKKQYDLLKTEHTKLLTEAMKADDRPYLNLAYLHMPVHFGIICQNGFAKVKTVEDFNIEQTRAALNERSETLQNYFKDKPCTAAGDWIITGIKKDCSQIWIPTIADQTYRNGFYIILTEYNTLYFHLTQLDKELQNCTPNSAPAPKSVRCENNKPILVF</sequence>
<dbReference type="PROSITE" id="PS51257">
    <property type="entry name" value="PROKAR_LIPOPROTEIN"/>
    <property type="match status" value="1"/>
</dbReference>
<comment type="caution">
    <text evidence="1">The sequence shown here is derived from an EMBL/GenBank/DDBJ whole genome shotgun (WGS) entry which is preliminary data.</text>
</comment>
<name>A0ABW5YYV5_9SPHI</name>
<dbReference type="Proteomes" id="UP001597509">
    <property type="component" value="Unassembled WGS sequence"/>
</dbReference>
<reference evidence="2" key="1">
    <citation type="journal article" date="2019" name="Int. J. Syst. Evol. Microbiol.">
        <title>The Global Catalogue of Microorganisms (GCM) 10K type strain sequencing project: providing services to taxonomists for standard genome sequencing and annotation.</title>
        <authorList>
            <consortium name="The Broad Institute Genomics Platform"/>
            <consortium name="The Broad Institute Genome Sequencing Center for Infectious Disease"/>
            <person name="Wu L."/>
            <person name="Ma J."/>
        </authorList>
    </citation>
    <scope>NUCLEOTIDE SEQUENCE [LARGE SCALE GENOMIC DNA]</scope>
    <source>
        <strain evidence="2">KCTC 22209</strain>
    </source>
</reference>
<dbReference type="EMBL" id="JBHUPE010000007">
    <property type="protein sequence ID" value="MFD2905619.1"/>
    <property type="molecule type" value="Genomic_DNA"/>
</dbReference>
<evidence type="ECO:0000313" key="2">
    <source>
        <dbReference type="Proteomes" id="UP001597509"/>
    </source>
</evidence>
<organism evidence="1 2">
    <name type="scientific">Sphingobacterium anhuiense</name>
    <dbReference type="NCBI Taxonomy" id="493780"/>
    <lineage>
        <taxon>Bacteria</taxon>
        <taxon>Pseudomonadati</taxon>
        <taxon>Bacteroidota</taxon>
        <taxon>Sphingobacteriia</taxon>
        <taxon>Sphingobacteriales</taxon>
        <taxon>Sphingobacteriaceae</taxon>
        <taxon>Sphingobacterium</taxon>
    </lineage>
</organism>
<evidence type="ECO:0000313" key="1">
    <source>
        <dbReference type="EMBL" id="MFD2905619.1"/>
    </source>
</evidence>
<evidence type="ECO:0008006" key="3">
    <source>
        <dbReference type="Google" id="ProtNLM"/>
    </source>
</evidence>
<protein>
    <recommendedName>
        <fullName evidence="3">Lipoprotein</fullName>
    </recommendedName>
</protein>
<proteinExistence type="predicted"/>
<gene>
    <name evidence="1" type="ORF">ACFS6I_16950</name>
</gene>